<evidence type="ECO:0000313" key="1">
    <source>
        <dbReference type="EMBL" id="KAH7965228.1"/>
    </source>
</evidence>
<sequence>MHDVEVFCNKVEQARTKTRQIAQDFKAALRKRQSIVLELHDKLESSKHERRRYTKAIEDGFEDVADLMRRYQLMMERKQQDMKRVVALADICDEKQKHLELHTLELHLHDLLKARIEGEGCLADLAVKWAGLQVVLIPGHGYRICLTLLDPRQPQRCCSLLLGLDSEGKYRVSECEPGLASLDGLLKELRRTCNLLHFVRHVRQQFKNLLLAHPVEPSAELAQIVDEHQEAVAKVCDA</sequence>
<name>A0ACB8DB38_DERSI</name>
<dbReference type="EMBL" id="CM023471">
    <property type="protein sequence ID" value="KAH7965228.1"/>
    <property type="molecule type" value="Genomic_DNA"/>
</dbReference>
<accession>A0ACB8DB38</accession>
<organism evidence="1 2">
    <name type="scientific">Dermacentor silvarum</name>
    <name type="common">Tick</name>
    <dbReference type="NCBI Taxonomy" id="543639"/>
    <lineage>
        <taxon>Eukaryota</taxon>
        <taxon>Metazoa</taxon>
        <taxon>Ecdysozoa</taxon>
        <taxon>Arthropoda</taxon>
        <taxon>Chelicerata</taxon>
        <taxon>Arachnida</taxon>
        <taxon>Acari</taxon>
        <taxon>Parasitiformes</taxon>
        <taxon>Ixodida</taxon>
        <taxon>Ixodoidea</taxon>
        <taxon>Ixodidae</taxon>
        <taxon>Rhipicephalinae</taxon>
        <taxon>Dermacentor</taxon>
    </lineage>
</organism>
<reference evidence="1" key="1">
    <citation type="submission" date="2020-05" db="EMBL/GenBank/DDBJ databases">
        <title>Large-scale comparative analyses of tick genomes elucidate their genetic diversity and vector capacities.</title>
        <authorList>
            <person name="Jia N."/>
            <person name="Wang J."/>
            <person name="Shi W."/>
            <person name="Du L."/>
            <person name="Sun Y."/>
            <person name="Zhan W."/>
            <person name="Jiang J."/>
            <person name="Wang Q."/>
            <person name="Zhang B."/>
            <person name="Ji P."/>
            <person name="Sakyi L.B."/>
            <person name="Cui X."/>
            <person name="Yuan T."/>
            <person name="Jiang B."/>
            <person name="Yang W."/>
            <person name="Lam T.T.-Y."/>
            <person name="Chang Q."/>
            <person name="Ding S."/>
            <person name="Wang X."/>
            <person name="Zhu J."/>
            <person name="Ruan X."/>
            <person name="Zhao L."/>
            <person name="Wei J."/>
            <person name="Que T."/>
            <person name="Du C."/>
            <person name="Cheng J."/>
            <person name="Dai P."/>
            <person name="Han X."/>
            <person name="Huang E."/>
            <person name="Gao Y."/>
            <person name="Liu J."/>
            <person name="Shao H."/>
            <person name="Ye R."/>
            <person name="Li L."/>
            <person name="Wei W."/>
            <person name="Wang X."/>
            <person name="Wang C."/>
            <person name="Yang T."/>
            <person name="Huo Q."/>
            <person name="Li W."/>
            <person name="Guo W."/>
            <person name="Chen H."/>
            <person name="Zhou L."/>
            <person name="Ni X."/>
            <person name="Tian J."/>
            <person name="Zhou Y."/>
            <person name="Sheng Y."/>
            <person name="Liu T."/>
            <person name="Pan Y."/>
            <person name="Xia L."/>
            <person name="Li J."/>
            <person name="Zhao F."/>
            <person name="Cao W."/>
        </authorList>
    </citation>
    <scope>NUCLEOTIDE SEQUENCE</scope>
    <source>
        <strain evidence="1">Dsil-2018</strain>
    </source>
</reference>
<dbReference type="Proteomes" id="UP000821865">
    <property type="component" value="Chromosome 2"/>
</dbReference>
<protein>
    <submittedName>
        <fullName evidence="1">Uncharacterized protein</fullName>
    </submittedName>
</protein>
<gene>
    <name evidence="1" type="ORF">HPB49_004773</name>
</gene>
<keyword evidence="2" id="KW-1185">Reference proteome</keyword>
<comment type="caution">
    <text evidence="1">The sequence shown here is derived from an EMBL/GenBank/DDBJ whole genome shotgun (WGS) entry which is preliminary data.</text>
</comment>
<proteinExistence type="predicted"/>
<evidence type="ECO:0000313" key="2">
    <source>
        <dbReference type="Proteomes" id="UP000821865"/>
    </source>
</evidence>